<evidence type="ECO:0000313" key="1">
    <source>
        <dbReference type="EMBL" id="QZD95674.1"/>
    </source>
</evidence>
<evidence type="ECO:0000313" key="2">
    <source>
        <dbReference type="Proteomes" id="UP000824321"/>
    </source>
</evidence>
<name>A0ABX9A5T3_9SPHN</name>
<dbReference type="Proteomes" id="UP000824321">
    <property type="component" value="Chromosome"/>
</dbReference>
<dbReference type="EMBL" id="CP081294">
    <property type="protein sequence ID" value="QZD95674.1"/>
    <property type="molecule type" value="Genomic_DNA"/>
</dbReference>
<keyword evidence="2" id="KW-1185">Reference proteome</keyword>
<reference evidence="1 2" key="1">
    <citation type="submission" date="2021-08" db="EMBL/GenBank/DDBJ databases">
        <title>Comparative Genomics Analysis of the Genus Qipengyuania Reveals Extensive Genetic Diversity and Metabolic Versatility, Including the Description of Fifteen Novel Species.</title>
        <authorList>
            <person name="Liu Y."/>
        </authorList>
    </citation>
    <scope>NUCLEOTIDE SEQUENCE [LARGE SCALE GENOMIC DNA]</scope>
    <source>
        <strain evidence="1 2">1NDH1</strain>
    </source>
</reference>
<proteinExistence type="predicted"/>
<dbReference type="RefSeq" id="WP_221431403.1">
    <property type="nucleotide sequence ID" value="NZ_CP081294.1"/>
</dbReference>
<organism evidence="1 2">
    <name type="scientific">Qipengyuania gelatinilytica</name>
    <dbReference type="NCBI Taxonomy" id="2867231"/>
    <lineage>
        <taxon>Bacteria</taxon>
        <taxon>Pseudomonadati</taxon>
        <taxon>Pseudomonadota</taxon>
        <taxon>Alphaproteobacteria</taxon>
        <taxon>Sphingomonadales</taxon>
        <taxon>Erythrobacteraceae</taxon>
        <taxon>Qipengyuania</taxon>
    </lineage>
</organism>
<accession>A0ABX9A5T3</accession>
<gene>
    <name evidence="1" type="ORF">K3136_02805</name>
</gene>
<sequence>MEDKTAGDDKFGMLLGWRADPAGEKIALLMQSTSKVVDSNEDVREFRYFLTKQQAVQLGNYLYGVAGETAPTRKKRGFFAKLFGG</sequence>
<protein>
    <submittedName>
        <fullName evidence="1">Uncharacterized protein</fullName>
    </submittedName>
</protein>